<evidence type="ECO:0000313" key="1">
    <source>
        <dbReference type="EMBL" id="KAG5189746.1"/>
    </source>
</evidence>
<proteinExistence type="predicted"/>
<evidence type="ECO:0000313" key="2">
    <source>
        <dbReference type="Proteomes" id="UP000664859"/>
    </source>
</evidence>
<dbReference type="Proteomes" id="UP000664859">
    <property type="component" value="Unassembled WGS sequence"/>
</dbReference>
<protein>
    <submittedName>
        <fullName evidence="1">Uncharacterized protein</fullName>
    </submittedName>
</protein>
<reference evidence="1" key="1">
    <citation type="submission" date="2021-02" db="EMBL/GenBank/DDBJ databases">
        <title>First Annotated Genome of the Yellow-green Alga Tribonema minus.</title>
        <authorList>
            <person name="Mahan K.M."/>
        </authorList>
    </citation>
    <scope>NUCLEOTIDE SEQUENCE</scope>
    <source>
        <strain evidence="1">UTEX B ZZ1240</strain>
    </source>
</reference>
<sequence length="184" mass="20088">MSDKVVLRALPTPKSHGPLVIRYGTRLSLEERRRWREKVGYCRVALPKASFAPVFAALRRISAGAVAHVRDEADQNFYATTAAWGTRATAALFATEDGTSLNKQADVRRALKGRLALGTAVFTMSLAAESEDDVQAAVAGDSNSAQMQVVINLHYFQCRSTLSSEEFKALDRRGSARQEPCEAA</sequence>
<dbReference type="EMBL" id="JAFCMP010000046">
    <property type="protein sequence ID" value="KAG5189746.1"/>
    <property type="molecule type" value="Genomic_DNA"/>
</dbReference>
<organism evidence="1 2">
    <name type="scientific">Tribonema minus</name>
    <dbReference type="NCBI Taxonomy" id="303371"/>
    <lineage>
        <taxon>Eukaryota</taxon>
        <taxon>Sar</taxon>
        <taxon>Stramenopiles</taxon>
        <taxon>Ochrophyta</taxon>
        <taxon>PX clade</taxon>
        <taxon>Xanthophyceae</taxon>
        <taxon>Tribonematales</taxon>
        <taxon>Tribonemataceae</taxon>
        <taxon>Tribonema</taxon>
    </lineage>
</organism>
<keyword evidence="2" id="KW-1185">Reference proteome</keyword>
<comment type="caution">
    <text evidence="1">The sequence shown here is derived from an EMBL/GenBank/DDBJ whole genome shotgun (WGS) entry which is preliminary data.</text>
</comment>
<gene>
    <name evidence="1" type="ORF">JKP88DRAFT_243246</name>
</gene>
<accession>A0A836CNE0</accession>
<dbReference type="AlphaFoldDB" id="A0A836CNE0"/>
<name>A0A836CNE0_9STRA</name>